<proteinExistence type="predicted"/>
<name>A0AAT9GUY3_9CREN</name>
<dbReference type="KEGG" id="sjv:SJAV_26330"/>
<protein>
    <submittedName>
        <fullName evidence="1">Uncharacterized protein</fullName>
    </submittedName>
</protein>
<sequence length="99" mass="11619">MAENYYDELIQLVKKSFELLRFSEAIKEAKEKSPQSFIFHSVSVGTLSLTILDEISKVDNKGIQILEKKYGINYKSLAYFGGFFHDWMKLYSQKEVRRI</sequence>
<evidence type="ECO:0000313" key="1">
    <source>
        <dbReference type="EMBL" id="BFH74689.1"/>
    </source>
</evidence>
<gene>
    <name evidence="1" type="ORF">SJAV_26330</name>
</gene>
<dbReference type="AlphaFoldDB" id="A0AAT9GUY3"/>
<dbReference type="EMBL" id="AP031322">
    <property type="protein sequence ID" value="BFH74689.1"/>
    <property type="molecule type" value="Genomic_DNA"/>
</dbReference>
<reference evidence="1" key="1">
    <citation type="submission" date="2024-03" db="EMBL/GenBank/DDBJ databases">
        <title>Complete genome sequence of Sulfurisphaera javensis strain KD-1.</title>
        <authorList>
            <person name="Sakai H."/>
            <person name="Nur N."/>
            <person name="Suwanto A."/>
            <person name="Kurosawa N."/>
        </authorList>
    </citation>
    <scope>NUCLEOTIDE SEQUENCE</scope>
    <source>
        <strain evidence="1">KD-1</strain>
    </source>
</reference>
<dbReference type="RefSeq" id="WP_369610175.1">
    <property type="nucleotide sequence ID" value="NZ_AP031322.1"/>
</dbReference>
<dbReference type="GeneID" id="92355588"/>
<organism evidence="1">
    <name type="scientific">Sulfurisphaera javensis</name>
    <dbReference type="NCBI Taxonomy" id="2049879"/>
    <lineage>
        <taxon>Archaea</taxon>
        <taxon>Thermoproteota</taxon>
        <taxon>Thermoprotei</taxon>
        <taxon>Sulfolobales</taxon>
        <taxon>Sulfolobaceae</taxon>
        <taxon>Sulfurisphaera</taxon>
    </lineage>
</organism>
<accession>A0AAT9GUY3</accession>